<dbReference type="Ensembl" id="ENSSSCT00045062117.1">
    <property type="protein sequence ID" value="ENSSSCP00045043699.1"/>
    <property type="gene ID" value="ENSSSCG00045035830.1"/>
</dbReference>
<dbReference type="InterPro" id="IPR035400">
    <property type="entry name" value="Urocanase_N"/>
</dbReference>
<evidence type="ECO:0000313" key="9">
    <source>
        <dbReference type="Ensembl" id="ENSSSCP00025043852.1"/>
    </source>
</evidence>
<proteinExistence type="predicted"/>
<evidence type="ECO:0000256" key="2">
    <source>
        <dbReference type="ARBA" id="ARBA00023027"/>
    </source>
</evidence>
<dbReference type="AlphaFoldDB" id="A0A8D0TAH6"/>
<dbReference type="Gene3D" id="3.40.50.10730">
    <property type="entry name" value="Urocanase like domains"/>
    <property type="match status" value="1"/>
</dbReference>
<evidence type="ECO:0000259" key="8">
    <source>
        <dbReference type="Pfam" id="PF17392"/>
    </source>
</evidence>
<dbReference type="Pfam" id="PF01175">
    <property type="entry name" value="Urocanase"/>
    <property type="match status" value="1"/>
</dbReference>
<keyword evidence="2" id="KW-0520">NAD</keyword>
<evidence type="ECO:0000313" key="11">
    <source>
        <dbReference type="Proteomes" id="UP000694727"/>
    </source>
</evidence>
<dbReference type="Pfam" id="PF17392">
    <property type="entry name" value="Urocanase_C"/>
    <property type="match status" value="1"/>
</dbReference>
<dbReference type="Proteomes" id="UP000694724">
    <property type="component" value="Unplaced"/>
</dbReference>
<dbReference type="PROSITE" id="PS01233">
    <property type="entry name" value="UROCANASE"/>
    <property type="match status" value="1"/>
</dbReference>
<evidence type="ECO:0000256" key="4">
    <source>
        <dbReference type="ARBA" id="ARBA00070010"/>
    </source>
</evidence>
<dbReference type="InterPro" id="IPR023636">
    <property type="entry name" value="Urocanase_CS"/>
</dbReference>
<dbReference type="Pfam" id="PF17391">
    <property type="entry name" value="Urocanase_N"/>
    <property type="match status" value="1"/>
</dbReference>
<dbReference type="InterPro" id="IPR023637">
    <property type="entry name" value="Urocanase-like"/>
</dbReference>
<comment type="cofactor">
    <cofactor evidence="1">
        <name>NAD(+)</name>
        <dbReference type="ChEBI" id="CHEBI:57540"/>
    </cofactor>
</comment>
<evidence type="ECO:0000259" key="7">
    <source>
        <dbReference type="Pfam" id="PF17391"/>
    </source>
</evidence>
<feature type="domain" description="Urocanase N-terminal" evidence="7">
    <location>
        <begin position="84"/>
        <end position="210"/>
    </location>
</feature>
<dbReference type="Proteomes" id="UP000694728">
    <property type="component" value="Unplaced"/>
</dbReference>
<dbReference type="PANTHER" id="PTHR12216">
    <property type="entry name" value="UROCANATE HYDRATASE"/>
    <property type="match status" value="1"/>
</dbReference>
<dbReference type="GO" id="GO:0019557">
    <property type="term" value="P:L-histidine catabolic process to glutamate and formate"/>
    <property type="evidence" value="ECO:0007669"/>
    <property type="project" value="UniProtKB-UniPathway"/>
</dbReference>
<accession>A0A8D0TAH6</accession>
<dbReference type="InterPro" id="IPR035401">
    <property type="entry name" value="Urocanase_C"/>
</dbReference>
<dbReference type="Ensembl" id="ENSSSCT00055023509.1">
    <property type="protein sequence ID" value="ENSSSCP00055018593.1"/>
    <property type="gene ID" value="ENSSSCG00055011556.1"/>
</dbReference>
<dbReference type="Ensembl" id="ENSSSCT00025099557.1">
    <property type="protein sequence ID" value="ENSSSCP00025043852.1"/>
    <property type="gene ID" value="ENSSSCG00025071446.1"/>
</dbReference>
<dbReference type="FunFam" id="3.40.1770.10:FF:000002">
    <property type="entry name" value="Urocanate hydratase 1"/>
    <property type="match status" value="1"/>
</dbReference>
<name>A0A8D0TAH6_PIG</name>
<organism evidence="9 11">
    <name type="scientific">Sus scrofa</name>
    <name type="common">Pig</name>
    <dbReference type="NCBI Taxonomy" id="9823"/>
    <lineage>
        <taxon>Eukaryota</taxon>
        <taxon>Metazoa</taxon>
        <taxon>Chordata</taxon>
        <taxon>Craniata</taxon>
        <taxon>Vertebrata</taxon>
        <taxon>Euteleostomi</taxon>
        <taxon>Mammalia</taxon>
        <taxon>Eutheria</taxon>
        <taxon>Laurasiatheria</taxon>
        <taxon>Artiodactyla</taxon>
        <taxon>Suina</taxon>
        <taxon>Suidae</taxon>
        <taxon>Sus</taxon>
    </lineage>
</organism>
<feature type="signal peptide" evidence="5">
    <location>
        <begin position="1"/>
        <end position="15"/>
    </location>
</feature>
<dbReference type="InterPro" id="IPR035085">
    <property type="entry name" value="Urocanase_Rossmann-like"/>
</dbReference>
<dbReference type="PANTHER" id="PTHR12216:SF3">
    <property type="entry name" value="UROCANATE HYDRATASE"/>
    <property type="match status" value="1"/>
</dbReference>
<dbReference type="GO" id="GO:0019556">
    <property type="term" value="P:L-histidine catabolic process to glutamate and formamide"/>
    <property type="evidence" value="ECO:0007669"/>
    <property type="project" value="UniProtKB-UniPathway"/>
</dbReference>
<sequence length="627" mass="69795">MELTILWFLVGFVSAAPWNSSSAFYRWEYRGLKGSGQLAQQLALRNALRYFPPDVQEQLAPEFAQELRLYGHIYMYRFCPNLEMKAYPVEQYPCRTKAAAAIMHMIMNNLDPAVAQFPQELVTYGGNGQVFSNWAQFWLTMSYLSQMTEEQTLVMYSGHPLGLFPSSPGAPRLVITNGMVIPNYSSRIEYEKLFAMGVTMYGQMTAGSYCYIGPQGIVHGTVVDGAALRKRYQQGWLMEVTNSLDHCIERLREARKRKEALSLGYHGNVVDLWERLVHELDTTGELLVDLGSDQTSCHNPFNGGYYPVQLGFAEAQSLMASDPAAFKGLVQESLRRHVSAINRLAQGNFFFWDYGNAFLLEAHRAGADVGKPGASKMEFRYPSYVQHIMGDIFSQGFGPFRWVCTSGDPQDLAVTDHLATSVLEEAISGGVNPAVKLQYMDNIRWIREAAKHQLVVGSQARILYSDQKGRVAIAVAFNQAIARGEIKAPVVLSRDHHDVSGTDSPFRETSNIHDGSAFCADMAVQNFVGDAFRGATWVALHNGGGVGWGEVINGGFGLVLDGTEEAEQKARMMLSWDVSNGVARRCWSGNRKAYEIICQTMQENSGLVVTLPHEVTDEYMLQQALQA</sequence>
<dbReference type="GO" id="GO:0016153">
    <property type="term" value="F:urocanate hydratase activity"/>
    <property type="evidence" value="ECO:0007669"/>
    <property type="project" value="InterPro"/>
</dbReference>
<feature type="domain" description="Urocanase C-terminal" evidence="8">
    <location>
        <begin position="391"/>
        <end position="597"/>
    </location>
</feature>
<feature type="chain" id="PRO_5044684321" description="Urocanate hydratase" evidence="5">
    <location>
        <begin position="16"/>
        <end position="627"/>
    </location>
</feature>
<dbReference type="InterPro" id="IPR038364">
    <property type="entry name" value="Urocanase_central_sf"/>
</dbReference>
<protein>
    <recommendedName>
        <fullName evidence="4">Urocanate hydratase</fullName>
    </recommendedName>
</protein>
<evidence type="ECO:0000313" key="10">
    <source>
        <dbReference type="Ensembl" id="ENSSSCP00045043699.1"/>
    </source>
</evidence>
<dbReference type="InterPro" id="IPR036190">
    <property type="entry name" value="Urocanase_sf"/>
</dbReference>
<dbReference type="SUPFAM" id="SSF111326">
    <property type="entry name" value="Urocanase"/>
    <property type="match status" value="1"/>
</dbReference>
<evidence type="ECO:0000256" key="1">
    <source>
        <dbReference type="ARBA" id="ARBA00001911"/>
    </source>
</evidence>
<dbReference type="FunFam" id="3.40.1770.10:FF:000003">
    <property type="entry name" value="Urocanate hydratase 1"/>
    <property type="match status" value="1"/>
</dbReference>
<reference evidence="9" key="1">
    <citation type="submission" date="2025-05" db="UniProtKB">
        <authorList>
            <consortium name="Ensembl"/>
        </authorList>
    </citation>
    <scope>IDENTIFICATION</scope>
</reference>
<evidence type="ECO:0000256" key="5">
    <source>
        <dbReference type="SAM" id="SignalP"/>
    </source>
</evidence>
<evidence type="ECO:0000256" key="3">
    <source>
        <dbReference type="ARBA" id="ARBA00023239"/>
    </source>
</evidence>
<gene>
    <name evidence="10" type="primary">UROC1</name>
</gene>
<dbReference type="Gene3D" id="3.40.1770.10">
    <property type="entry name" value="Urocanase superfamily"/>
    <property type="match status" value="2"/>
</dbReference>
<dbReference type="UniPathway" id="UPA00379">
    <property type="reaction ID" value="UER00550"/>
</dbReference>
<feature type="domain" description="Urocanase Rossmann-like" evidence="6">
    <location>
        <begin position="223"/>
        <end position="388"/>
    </location>
</feature>
<keyword evidence="3" id="KW-0456">Lyase</keyword>
<evidence type="ECO:0000259" key="6">
    <source>
        <dbReference type="Pfam" id="PF01175"/>
    </source>
</evidence>
<dbReference type="Proteomes" id="UP000694727">
    <property type="component" value="Unplaced"/>
</dbReference>
<keyword evidence="5" id="KW-0732">Signal</keyword>
<dbReference type="PIRSF" id="PIRSF001423">
    <property type="entry name" value="Urocanate_hydrat"/>
    <property type="match status" value="1"/>
</dbReference>